<evidence type="ECO:0000256" key="3">
    <source>
        <dbReference type="ARBA" id="ARBA00023163"/>
    </source>
</evidence>
<evidence type="ECO:0000313" key="6">
    <source>
        <dbReference type="EMBL" id="QDQ96304.1"/>
    </source>
</evidence>
<dbReference type="GO" id="GO:0003700">
    <property type="term" value="F:DNA-binding transcription factor activity"/>
    <property type="evidence" value="ECO:0007669"/>
    <property type="project" value="TreeGrafter"/>
</dbReference>
<dbReference type="AlphaFoldDB" id="A0A516WZM3"/>
<accession>A0A516WZM3</accession>
<keyword evidence="3" id="KW-0804">Transcription</keyword>
<organism evidence="6 7">
    <name type="scientific">Tomitella fengzijianii</name>
    <dbReference type="NCBI Taxonomy" id="2597660"/>
    <lineage>
        <taxon>Bacteria</taxon>
        <taxon>Bacillati</taxon>
        <taxon>Actinomycetota</taxon>
        <taxon>Actinomycetes</taxon>
        <taxon>Mycobacteriales</taxon>
        <taxon>Tomitella</taxon>
    </lineage>
</organism>
<sequence>MRHPDSQDTRSRLLDAAAGLIAESPGESVSLRAVCGEVGVTLPTLYHFFGSKAGLLDAVTEHGYALYLAAKRPYDPAEDPIEHIRWGWDAHFAFGIDNPGLYVLMYGQIVPGRNPNSKQRVASMVLCATEAAESSGRLVVTADQAAAHVLAAVIGVTLRQVADGTEDHALSVAMREATIAAICGSPNAAPKDSDDLAGSAARLRSVLRASTNVPMSPPEAALLDHWLLQLASG</sequence>
<dbReference type="Gene3D" id="1.10.357.10">
    <property type="entry name" value="Tetracycline Repressor, domain 2"/>
    <property type="match status" value="1"/>
</dbReference>
<dbReference type="GO" id="GO:0000976">
    <property type="term" value="F:transcription cis-regulatory region binding"/>
    <property type="evidence" value="ECO:0007669"/>
    <property type="project" value="TreeGrafter"/>
</dbReference>
<dbReference type="Proteomes" id="UP000317344">
    <property type="component" value="Chromosome"/>
</dbReference>
<dbReference type="PROSITE" id="PS50977">
    <property type="entry name" value="HTH_TETR_2"/>
    <property type="match status" value="1"/>
</dbReference>
<dbReference type="Pfam" id="PF00440">
    <property type="entry name" value="TetR_N"/>
    <property type="match status" value="1"/>
</dbReference>
<dbReference type="InterPro" id="IPR050109">
    <property type="entry name" value="HTH-type_TetR-like_transc_reg"/>
</dbReference>
<dbReference type="SUPFAM" id="SSF48498">
    <property type="entry name" value="Tetracyclin repressor-like, C-terminal domain"/>
    <property type="match status" value="1"/>
</dbReference>
<keyword evidence="2 4" id="KW-0238">DNA-binding</keyword>
<evidence type="ECO:0000256" key="1">
    <source>
        <dbReference type="ARBA" id="ARBA00023015"/>
    </source>
</evidence>
<dbReference type="EMBL" id="CP041765">
    <property type="protein sequence ID" value="QDQ96304.1"/>
    <property type="molecule type" value="Genomic_DNA"/>
</dbReference>
<dbReference type="KEGG" id="toy:FO059_01770"/>
<name>A0A516WZM3_9ACTN</name>
<gene>
    <name evidence="6" type="ORF">FO059_01770</name>
</gene>
<dbReference type="PANTHER" id="PTHR30055:SF234">
    <property type="entry name" value="HTH-TYPE TRANSCRIPTIONAL REGULATOR BETI"/>
    <property type="match status" value="1"/>
</dbReference>
<protein>
    <submittedName>
        <fullName evidence="6">TetR/AcrR family transcriptional regulator</fullName>
    </submittedName>
</protein>
<evidence type="ECO:0000313" key="7">
    <source>
        <dbReference type="Proteomes" id="UP000317344"/>
    </source>
</evidence>
<feature type="domain" description="HTH tetR-type" evidence="5">
    <location>
        <begin position="7"/>
        <end position="67"/>
    </location>
</feature>
<dbReference type="RefSeq" id="WP_143905853.1">
    <property type="nucleotide sequence ID" value="NZ_CP041765.1"/>
</dbReference>
<evidence type="ECO:0000256" key="2">
    <source>
        <dbReference type="ARBA" id="ARBA00023125"/>
    </source>
</evidence>
<dbReference type="PANTHER" id="PTHR30055">
    <property type="entry name" value="HTH-TYPE TRANSCRIPTIONAL REGULATOR RUTR"/>
    <property type="match status" value="1"/>
</dbReference>
<dbReference type="InterPro" id="IPR009057">
    <property type="entry name" value="Homeodomain-like_sf"/>
</dbReference>
<keyword evidence="1" id="KW-0805">Transcription regulation</keyword>
<proteinExistence type="predicted"/>
<dbReference type="InterPro" id="IPR001647">
    <property type="entry name" value="HTH_TetR"/>
</dbReference>
<reference evidence="6 7" key="1">
    <citation type="submission" date="2019-07" db="EMBL/GenBank/DDBJ databases">
        <title>Tomitella cavernea sp. nov., an actinomycete isolated from soil.</title>
        <authorList>
            <person name="Cheng J."/>
        </authorList>
    </citation>
    <scope>NUCLEOTIDE SEQUENCE [LARGE SCALE GENOMIC DNA]</scope>
    <source>
        <strain evidence="6 7">HY188</strain>
    </source>
</reference>
<keyword evidence="7" id="KW-1185">Reference proteome</keyword>
<evidence type="ECO:0000256" key="4">
    <source>
        <dbReference type="PROSITE-ProRule" id="PRU00335"/>
    </source>
</evidence>
<dbReference type="InterPro" id="IPR036271">
    <property type="entry name" value="Tet_transcr_reg_TetR-rel_C_sf"/>
</dbReference>
<dbReference type="SUPFAM" id="SSF46689">
    <property type="entry name" value="Homeodomain-like"/>
    <property type="match status" value="1"/>
</dbReference>
<feature type="DNA-binding region" description="H-T-H motif" evidence="4">
    <location>
        <begin position="30"/>
        <end position="49"/>
    </location>
</feature>
<dbReference type="OrthoDB" id="3784817at2"/>
<evidence type="ECO:0000259" key="5">
    <source>
        <dbReference type="PROSITE" id="PS50977"/>
    </source>
</evidence>
<reference evidence="6 7" key="2">
    <citation type="submission" date="2019-07" db="EMBL/GenBank/DDBJ databases">
        <authorList>
            <person name="Huang Y."/>
        </authorList>
    </citation>
    <scope>NUCLEOTIDE SEQUENCE [LARGE SCALE GENOMIC DNA]</scope>
    <source>
        <strain evidence="6 7">HY188</strain>
    </source>
</reference>